<dbReference type="AlphaFoldDB" id="A0A562JCC6"/>
<keyword evidence="2" id="KW-1185">Reference proteome</keyword>
<dbReference type="GO" id="GO:0005506">
    <property type="term" value="F:iron ion binding"/>
    <property type="evidence" value="ECO:0007669"/>
    <property type="project" value="InterPro"/>
</dbReference>
<accession>A0A562JCC6</accession>
<organism evidence="1 2">
    <name type="scientific">Cytobacillus oceanisediminis</name>
    <dbReference type="NCBI Taxonomy" id="665099"/>
    <lineage>
        <taxon>Bacteria</taxon>
        <taxon>Bacillati</taxon>
        <taxon>Bacillota</taxon>
        <taxon>Bacilli</taxon>
        <taxon>Bacillales</taxon>
        <taxon>Bacillaceae</taxon>
        <taxon>Cytobacillus</taxon>
    </lineage>
</organism>
<comment type="caution">
    <text evidence="1">The sequence shown here is derived from an EMBL/GenBank/DDBJ whole genome shotgun (WGS) entry which is preliminary data.</text>
</comment>
<dbReference type="InterPro" id="IPR036396">
    <property type="entry name" value="Cyt_P450_sf"/>
</dbReference>
<evidence type="ECO:0000313" key="1">
    <source>
        <dbReference type="EMBL" id="TWH80800.1"/>
    </source>
</evidence>
<dbReference type="Proteomes" id="UP000318667">
    <property type="component" value="Unassembled WGS sequence"/>
</dbReference>
<dbReference type="EMBL" id="VLKI01000019">
    <property type="protein sequence ID" value="TWH80800.1"/>
    <property type="molecule type" value="Genomic_DNA"/>
</dbReference>
<dbReference type="Gene3D" id="1.10.630.10">
    <property type="entry name" value="Cytochrome P450"/>
    <property type="match status" value="1"/>
</dbReference>
<dbReference type="GO" id="GO:0004497">
    <property type="term" value="F:monooxygenase activity"/>
    <property type="evidence" value="ECO:0007669"/>
    <property type="project" value="InterPro"/>
</dbReference>
<protein>
    <submittedName>
        <fullName evidence="1">Fatty-acid peroxygenase</fullName>
    </submittedName>
</protein>
<reference evidence="1 2" key="1">
    <citation type="journal article" date="2015" name="Stand. Genomic Sci.">
        <title>Genomic Encyclopedia of Bacterial and Archaeal Type Strains, Phase III: the genomes of soil and plant-associated and newly described type strains.</title>
        <authorList>
            <person name="Whitman W.B."/>
            <person name="Woyke T."/>
            <person name="Klenk H.P."/>
            <person name="Zhou Y."/>
            <person name="Lilburn T.G."/>
            <person name="Beck B.J."/>
            <person name="De Vos P."/>
            <person name="Vandamme P."/>
            <person name="Eisen J.A."/>
            <person name="Garrity G."/>
            <person name="Hugenholtz P."/>
            <person name="Kyrpides N.C."/>
        </authorList>
    </citation>
    <scope>NUCLEOTIDE SEQUENCE [LARGE SCALE GENOMIC DNA]</scope>
    <source>
        <strain evidence="1 2">CGMCC 1.10115</strain>
    </source>
</reference>
<name>A0A562JCC6_9BACI</name>
<dbReference type="GO" id="GO:0020037">
    <property type="term" value="F:heme binding"/>
    <property type="evidence" value="ECO:0007669"/>
    <property type="project" value="InterPro"/>
</dbReference>
<sequence>MQCLFEEEGSALYEMAFHEELDDRQLDTQMAAIELINVLRPIVAIATFITFAALALHEHPEVKVKLHSGDREALVKVSRSKS</sequence>
<gene>
    <name evidence="1" type="ORF">IQ19_04542</name>
</gene>
<dbReference type="GO" id="GO:0016705">
    <property type="term" value="F:oxidoreductase activity, acting on paired donors, with incorporation or reduction of molecular oxygen"/>
    <property type="evidence" value="ECO:0007669"/>
    <property type="project" value="InterPro"/>
</dbReference>
<proteinExistence type="predicted"/>
<evidence type="ECO:0000313" key="2">
    <source>
        <dbReference type="Proteomes" id="UP000318667"/>
    </source>
</evidence>